<organism evidence="3 4">
    <name type="scientific">Primorskyibacter flagellatus</name>
    <dbReference type="NCBI Taxonomy" id="1387277"/>
    <lineage>
        <taxon>Bacteria</taxon>
        <taxon>Pseudomonadati</taxon>
        <taxon>Pseudomonadota</taxon>
        <taxon>Alphaproteobacteria</taxon>
        <taxon>Rhodobacterales</taxon>
        <taxon>Roseobacteraceae</taxon>
        <taxon>Primorskyibacter</taxon>
    </lineage>
</organism>
<evidence type="ECO:0000256" key="1">
    <source>
        <dbReference type="SAM" id="MobiDB-lite"/>
    </source>
</evidence>
<gene>
    <name evidence="3" type="ORF">GCM10011360_07000</name>
</gene>
<feature type="chain" id="PRO_5037367946" description="VPLPA-CTERM protein sorting domain-containing protein" evidence="2">
    <location>
        <begin position="28"/>
        <end position="238"/>
    </location>
</feature>
<keyword evidence="2" id="KW-0732">Signal</keyword>
<accession>A0A917ED67</accession>
<keyword evidence="4" id="KW-1185">Reference proteome</keyword>
<evidence type="ECO:0000313" key="4">
    <source>
        <dbReference type="Proteomes" id="UP000612855"/>
    </source>
</evidence>
<evidence type="ECO:0000256" key="2">
    <source>
        <dbReference type="SAM" id="SignalP"/>
    </source>
</evidence>
<dbReference type="RefSeq" id="WP_188476285.1">
    <property type="nucleotide sequence ID" value="NZ_BMFJ01000001.1"/>
</dbReference>
<reference evidence="4" key="1">
    <citation type="journal article" date="2019" name="Int. J. Syst. Evol. Microbiol.">
        <title>The Global Catalogue of Microorganisms (GCM) 10K type strain sequencing project: providing services to taxonomists for standard genome sequencing and annotation.</title>
        <authorList>
            <consortium name="The Broad Institute Genomics Platform"/>
            <consortium name="The Broad Institute Genome Sequencing Center for Infectious Disease"/>
            <person name="Wu L."/>
            <person name="Ma J."/>
        </authorList>
    </citation>
    <scope>NUCLEOTIDE SEQUENCE [LARGE SCALE GENOMIC DNA]</scope>
    <source>
        <strain evidence="4">CGMCC 1.12664</strain>
    </source>
</reference>
<dbReference type="Proteomes" id="UP000612855">
    <property type="component" value="Unassembled WGS sequence"/>
</dbReference>
<comment type="caution">
    <text evidence="3">The sequence shown here is derived from an EMBL/GenBank/DDBJ whole genome shotgun (WGS) entry which is preliminary data.</text>
</comment>
<proteinExistence type="predicted"/>
<dbReference type="EMBL" id="BMFJ01000001">
    <property type="protein sequence ID" value="GGE20930.1"/>
    <property type="molecule type" value="Genomic_DNA"/>
</dbReference>
<feature type="region of interest" description="Disordered" evidence="1">
    <location>
        <begin position="119"/>
        <end position="141"/>
    </location>
</feature>
<evidence type="ECO:0008006" key="5">
    <source>
        <dbReference type="Google" id="ProtNLM"/>
    </source>
</evidence>
<feature type="signal peptide" evidence="2">
    <location>
        <begin position="1"/>
        <end position="27"/>
    </location>
</feature>
<name>A0A917ED67_9RHOB</name>
<sequence length="238" mass="23764">MKTLKHSGLALAATLALTGAMTGAGHAASVSPTFTDEGIDTTGTATSTRMFRADLTGLGLTEIVAVTVRDSGSGFGGSTGIYSGFDLDAIFLDLDGLLTTTADRIFASSFLFTAGTTRSGSFAPPSPSGGPTNGSSDASTVDEGWATLDSIDGVFFGTGSLTLGDGGRLTAIFSPEVPVGSSLFLFAGEVSGDPGETLTGFVDVSDTPPPNVPLPAGLVLLASGLAGAGLLRRRGGRF</sequence>
<dbReference type="AlphaFoldDB" id="A0A917ED67"/>
<evidence type="ECO:0000313" key="3">
    <source>
        <dbReference type="EMBL" id="GGE20930.1"/>
    </source>
</evidence>
<protein>
    <recommendedName>
        <fullName evidence="5">VPLPA-CTERM protein sorting domain-containing protein</fullName>
    </recommendedName>
</protein>
<feature type="compositionally biased region" description="Low complexity" evidence="1">
    <location>
        <begin position="119"/>
        <end position="136"/>
    </location>
</feature>